<reference evidence="1 2" key="1">
    <citation type="submission" date="2016-02" db="EMBL/GenBank/DDBJ databases">
        <title>Complete genome sequence of Halocynthiibacter arcticus PAMC 20958t from arctic marine sediment.</title>
        <authorList>
            <person name="Lee Y.M."/>
            <person name="Baek K."/>
            <person name="Lee H.K."/>
            <person name="Shin S.C."/>
        </authorList>
    </citation>
    <scope>NUCLEOTIDE SEQUENCE [LARGE SCALE GENOMIC DNA]</scope>
    <source>
        <strain evidence="1">PAMC 20958</strain>
    </source>
</reference>
<gene>
    <name evidence="1" type="ORF">RC74_11975</name>
</gene>
<protein>
    <submittedName>
        <fullName evidence="1">Uncharacterized protein</fullName>
    </submittedName>
</protein>
<organism evidence="1 2">
    <name type="scientific">Falsihalocynthiibacter arcticus</name>
    <dbReference type="NCBI Taxonomy" id="1579316"/>
    <lineage>
        <taxon>Bacteria</taxon>
        <taxon>Pseudomonadati</taxon>
        <taxon>Pseudomonadota</taxon>
        <taxon>Alphaproteobacteria</taxon>
        <taxon>Rhodobacterales</taxon>
        <taxon>Roseobacteraceae</taxon>
        <taxon>Falsihalocynthiibacter</taxon>
    </lineage>
</organism>
<dbReference type="Proteomes" id="UP000070371">
    <property type="component" value="Chromosome"/>
</dbReference>
<dbReference type="KEGG" id="hat:RC74_11975"/>
<evidence type="ECO:0000313" key="1">
    <source>
        <dbReference type="EMBL" id="AML51885.1"/>
    </source>
</evidence>
<accession>A0A126V1R3</accession>
<name>A0A126V1R3_9RHOB</name>
<dbReference type="AlphaFoldDB" id="A0A126V1R3"/>
<dbReference type="EMBL" id="CP014327">
    <property type="protein sequence ID" value="AML51885.1"/>
    <property type="molecule type" value="Genomic_DNA"/>
</dbReference>
<proteinExistence type="predicted"/>
<keyword evidence="2" id="KW-1185">Reference proteome</keyword>
<dbReference type="OrthoDB" id="7877306at2"/>
<dbReference type="RefSeq" id="WP_039001674.1">
    <property type="nucleotide sequence ID" value="NZ_CP014327.1"/>
</dbReference>
<evidence type="ECO:0000313" key="2">
    <source>
        <dbReference type="Proteomes" id="UP000070371"/>
    </source>
</evidence>
<sequence>MKQLSLSLIGEISLPIEYLISTDLNLAYAQWSGRVRLVEFRKMFPAYLADQNYLQGRPELCDFSNFTDMDADFKQIWSALHMVNAPEMHSDCKTKCVVYAPSDLAFGFARMYQSLAEQQAGVQVAVCSTQKEVFAALNLEFSTISDLLGFGRFHQPSPSLETVCQPSLAQTTLARLQ</sequence>